<dbReference type="InterPro" id="IPR027443">
    <property type="entry name" value="IPNS-like_sf"/>
</dbReference>
<accession>A0A0D2MBL6</accession>
<protein>
    <recommendedName>
        <fullName evidence="3">Isopenicillin N synthase-like Fe(2+) 2OG dioxygenase domain-containing protein</fullName>
    </recommendedName>
</protein>
<dbReference type="RefSeq" id="XP_013897276.1">
    <property type="nucleotide sequence ID" value="XM_014041822.1"/>
</dbReference>
<name>A0A0D2MBL6_9CHLO</name>
<proteinExistence type="predicted"/>
<dbReference type="SUPFAM" id="SSF51197">
    <property type="entry name" value="Clavaminate synthase-like"/>
    <property type="match status" value="1"/>
</dbReference>
<dbReference type="GeneID" id="25742580"/>
<keyword evidence="2" id="KW-1185">Reference proteome</keyword>
<dbReference type="OrthoDB" id="10248513at2759"/>
<gene>
    <name evidence="1" type="ORF">MNEG_9705</name>
</gene>
<dbReference type="STRING" id="145388.A0A0D2MBL6"/>
<dbReference type="KEGG" id="mng:MNEG_9705"/>
<dbReference type="Gene3D" id="2.60.120.330">
    <property type="entry name" value="B-lactam Antibiotic, Isopenicillin N Synthase, Chain"/>
    <property type="match status" value="1"/>
</dbReference>
<organism evidence="1 2">
    <name type="scientific">Monoraphidium neglectum</name>
    <dbReference type="NCBI Taxonomy" id="145388"/>
    <lineage>
        <taxon>Eukaryota</taxon>
        <taxon>Viridiplantae</taxon>
        <taxon>Chlorophyta</taxon>
        <taxon>core chlorophytes</taxon>
        <taxon>Chlorophyceae</taxon>
        <taxon>CS clade</taxon>
        <taxon>Sphaeropleales</taxon>
        <taxon>Selenastraceae</taxon>
        <taxon>Monoraphidium</taxon>
    </lineage>
</organism>
<dbReference type="AlphaFoldDB" id="A0A0D2MBL6"/>
<evidence type="ECO:0000313" key="1">
    <source>
        <dbReference type="EMBL" id="KIY98256.1"/>
    </source>
</evidence>
<reference evidence="1 2" key="1">
    <citation type="journal article" date="2013" name="BMC Genomics">
        <title>Reconstruction of the lipid metabolism for the microalga Monoraphidium neglectum from its genome sequence reveals characteristics suitable for biofuel production.</title>
        <authorList>
            <person name="Bogen C."/>
            <person name="Al-Dilaimi A."/>
            <person name="Albersmeier A."/>
            <person name="Wichmann J."/>
            <person name="Grundmann M."/>
            <person name="Rupp O."/>
            <person name="Lauersen K.J."/>
            <person name="Blifernez-Klassen O."/>
            <person name="Kalinowski J."/>
            <person name="Goesmann A."/>
            <person name="Mussgnug J.H."/>
            <person name="Kruse O."/>
        </authorList>
    </citation>
    <scope>NUCLEOTIDE SEQUENCE [LARGE SCALE GENOMIC DNA]</scope>
    <source>
        <strain evidence="1 2">SAG 48.87</strain>
    </source>
</reference>
<dbReference type="EMBL" id="KK102251">
    <property type="protein sequence ID" value="KIY98256.1"/>
    <property type="molecule type" value="Genomic_DNA"/>
</dbReference>
<sequence>MEAYFGQPDALKMRDVRRELSYQVGATPGGTETPRCLVDPACADRIRSLPQEHSASPVTGADAKWRFFWRVGARPRDSEYAELNAEPVVPEGFPQWAAVMDTWGEAMMGAVRLVARAAAVGFGLEPNSLTSLMDEGPHLLAPTGSDLGQHRQLGTVLAGVHYDLNMLTIHGRRQVPKKPPVVISLLYAGLLRCPQAHPLRFPGLYVWLRDGRRVLVRVPPGCLLLQAGRQLEWLTGGHVQAGWHEVVVAPETLAAAEAAEAAGRSLWRVSSTVFAHVASRQVLQPLGRFAELAGAVEAYPPTPAGRQVQQELDLISLGAGGKPPGAAASEAVVAADAAAPASSCGAL</sequence>
<evidence type="ECO:0008006" key="3">
    <source>
        <dbReference type="Google" id="ProtNLM"/>
    </source>
</evidence>
<evidence type="ECO:0000313" key="2">
    <source>
        <dbReference type="Proteomes" id="UP000054498"/>
    </source>
</evidence>
<dbReference type="Proteomes" id="UP000054498">
    <property type="component" value="Unassembled WGS sequence"/>
</dbReference>